<organism evidence="1 2">
    <name type="scientific">Rossellomorea vietnamensis</name>
    <dbReference type="NCBI Taxonomy" id="218284"/>
    <lineage>
        <taxon>Bacteria</taxon>
        <taxon>Bacillati</taxon>
        <taxon>Bacillota</taxon>
        <taxon>Bacilli</taxon>
        <taxon>Bacillales</taxon>
        <taxon>Bacillaceae</taxon>
        <taxon>Rossellomorea</taxon>
    </lineage>
</organism>
<evidence type="ECO:0000313" key="1">
    <source>
        <dbReference type="EMBL" id="UXH46376.1"/>
    </source>
</evidence>
<dbReference type="EMBL" id="CP104558">
    <property type="protein sequence ID" value="UXH46376.1"/>
    <property type="molecule type" value="Genomic_DNA"/>
</dbReference>
<proteinExistence type="predicted"/>
<evidence type="ECO:0000313" key="2">
    <source>
        <dbReference type="Proteomes" id="UP001064027"/>
    </source>
</evidence>
<sequence length="218" mass="23623">MNPVEFMKEEILVAVIREATPQTILPIAEALYEGGVKVLEITAETPKFTRLIEIVREEMDGRVLTGAGTVLDPETARAAIMAGSEFIVSPSFNADTVKMTKRYGIPSIPGALTPTEILTAYELGADMIKVFPANTFGPGYVKSIQGPFPSIPLMVTGGINLDNLTEYLEAGALAVGLGGNLVNTKQLHRAEDFQRLTQKAREYTQIVQKVKAVQTIKS</sequence>
<gene>
    <name evidence="1" type="ORF">N5C46_10150</name>
</gene>
<keyword evidence="2" id="KW-1185">Reference proteome</keyword>
<dbReference type="Proteomes" id="UP001064027">
    <property type="component" value="Chromosome"/>
</dbReference>
<accession>A0ACD4CDM3</accession>
<reference evidence="1" key="1">
    <citation type="submission" date="2022-09" db="EMBL/GenBank/DDBJ databases">
        <title>Complete genome sequence of Rossellomorea vietnamensis strain RL-WG62, a newly isolated PGPR with the potential for plant salinity stress alleviation.</title>
        <authorList>
            <person name="Ren L."/>
            <person name="Wang G."/>
            <person name="Hu H."/>
        </authorList>
    </citation>
    <scope>NUCLEOTIDE SEQUENCE</scope>
    <source>
        <strain evidence="1">RL-WG62</strain>
    </source>
</reference>
<name>A0ACD4CDM3_9BACI</name>
<protein>
    <submittedName>
        <fullName evidence="1">Bifunctional 4-hydroxy-2-oxoglutarate aldolase/2-dehydro-3-deoxy-phosphogluconate aldolase</fullName>
    </submittedName>
</protein>